<dbReference type="Pfam" id="PF00072">
    <property type="entry name" value="Response_reg"/>
    <property type="match status" value="1"/>
</dbReference>
<evidence type="ECO:0000313" key="8">
    <source>
        <dbReference type="EMBL" id="MBB2967661.1"/>
    </source>
</evidence>
<keyword evidence="4" id="KW-0804">Transcription</keyword>
<dbReference type="Gene3D" id="3.40.50.2300">
    <property type="match status" value="1"/>
</dbReference>
<feature type="domain" description="HTH luxR-type" evidence="6">
    <location>
        <begin position="140"/>
        <end position="205"/>
    </location>
</feature>
<feature type="domain" description="Response regulatory" evidence="7">
    <location>
        <begin position="3"/>
        <end position="119"/>
    </location>
</feature>
<dbReference type="EMBL" id="JACHVP010000002">
    <property type="protein sequence ID" value="MBB2967661.1"/>
    <property type="molecule type" value="Genomic_DNA"/>
</dbReference>
<dbReference type="PROSITE" id="PS50110">
    <property type="entry name" value="RESPONSE_REGULATORY"/>
    <property type="match status" value="1"/>
</dbReference>
<dbReference type="InterPro" id="IPR011006">
    <property type="entry name" value="CheY-like_superfamily"/>
</dbReference>
<dbReference type="Proteomes" id="UP000538196">
    <property type="component" value="Unassembled WGS sequence"/>
</dbReference>
<dbReference type="Pfam" id="PF00196">
    <property type="entry name" value="GerE"/>
    <property type="match status" value="1"/>
</dbReference>
<dbReference type="SMART" id="SM00448">
    <property type="entry name" value="REC"/>
    <property type="match status" value="1"/>
</dbReference>
<dbReference type="SUPFAM" id="SSF52172">
    <property type="entry name" value="CheY-like"/>
    <property type="match status" value="1"/>
</dbReference>
<evidence type="ECO:0000256" key="1">
    <source>
        <dbReference type="ARBA" id="ARBA00022553"/>
    </source>
</evidence>
<dbReference type="CDD" id="cd06170">
    <property type="entry name" value="LuxR_C_like"/>
    <property type="match status" value="1"/>
</dbReference>
<evidence type="ECO:0000256" key="3">
    <source>
        <dbReference type="ARBA" id="ARBA00023125"/>
    </source>
</evidence>
<dbReference type="PANTHER" id="PTHR43214:SF24">
    <property type="entry name" value="TRANSCRIPTIONAL REGULATORY PROTEIN NARL-RELATED"/>
    <property type="match status" value="1"/>
</dbReference>
<organism evidence="8 9">
    <name type="scientific">Leifsonia aquatica</name>
    <name type="common">Corynebacterium aquaticum</name>
    <dbReference type="NCBI Taxonomy" id="144185"/>
    <lineage>
        <taxon>Bacteria</taxon>
        <taxon>Bacillati</taxon>
        <taxon>Actinomycetota</taxon>
        <taxon>Actinomycetes</taxon>
        <taxon>Micrococcales</taxon>
        <taxon>Microbacteriaceae</taxon>
        <taxon>Leifsonia</taxon>
    </lineage>
</organism>
<protein>
    <submittedName>
        <fullName evidence="8">DNA-binding NarL/FixJ family response regulator</fullName>
    </submittedName>
</protein>
<evidence type="ECO:0000259" key="7">
    <source>
        <dbReference type="PROSITE" id="PS50110"/>
    </source>
</evidence>
<gene>
    <name evidence="8" type="ORF">FHX33_002424</name>
</gene>
<evidence type="ECO:0000256" key="5">
    <source>
        <dbReference type="PROSITE-ProRule" id="PRU00169"/>
    </source>
</evidence>
<dbReference type="AlphaFoldDB" id="A0A7W4UWR9"/>
<dbReference type="InterPro" id="IPR001789">
    <property type="entry name" value="Sig_transdc_resp-reg_receiver"/>
</dbReference>
<keyword evidence="3 8" id="KW-0238">DNA-binding</keyword>
<dbReference type="PROSITE" id="PS50043">
    <property type="entry name" value="HTH_LUXR_2"/>
    <property type="match status" value="1"/>
</dbReference>
<evidence type="ECO:0000256" key="4">
    <source>
        <dbReference type="ARBA" id="ARBA00023163"/>
    </source>
</evidence>
<feature type="modified residue" description="4-aspartylphosphate" evidence="5">
    <location>
        <position position="54"/>
    </location>
</feature>
<reference evidence="8 9" key="1">
    <citation type="submission" date="2020-08" db="EMBL/GenBank/DDBJ databases">
        <title>Sequencing the genomes of 1000 actinobacteria strains.</title>
        <authorList>
            <person name="Klenk H.-P."/>
        </authorList>
    </citation>
    <scope>NUCLEOTIDE SEQUENCE [LARGE SCALE GENOMIC DNA]</scope>
    <source>
        <strain evidence="8 9">DSM 20146</strain>
    </source>
</reference>
<dbReference type="InterPro" id="IPR058245">
    <property type="entry name" value="NreC/VraR/RcsB-like_REC"/>
</dbReference>
<dbReference type="GO" id="GO:0006355">
    <property type="term" value="P:regulation of DNA-templated transcription"/>
    <property type="evidence" value="ECO:0007669"/>
    <property type="project" value="InterPro"/>
</dbReference>
<dbReference type="PRINTS" id="PR00038">
    <property type="entry name" value="HTHLUXR"/>
</dbReference>
<accession>A0A7W4UWR9</accession>
<evidence type="ECO:0000259" key="6">
    <source>
        <dbReference type="PROSITE" id="PS50043"/>
    </source>
</evidence>
<dbReference type="InterPro" id="IPR039420">
    <property type="entry name" value="WalR-like"/>
</dbReference>
<dbReference type="SMART" id="SM00421">
    <property type="entry name" value="HTH_LUXR"/>
    <property type="match status" value="1"/>
</dbReference>
<dbReference type="SUPFAM" id="SSF46894">
    <property type="entry name" value="C-terminal effector domain of the bipartite response regulators"/>
    <property type="match status" value="1"/>
</dbReference>
<keyword evidence="1 5" id="KW-0597">Phosphoprotein</keyword>
<dbReference type="PROSITE" id="PS00622">
    <property type="entry name" value="HTH_LUXR_1"/>
    <property type="match status" value="1"/>
</dbReference>
<name>A0A7W4UWR9_LEIAQ</name>
<proteinExistence type="predicted"/>
<dbReference type="RefSeq" id="WP_183428558.1">
    <property type="nucleotide sequence ID" value="NZ_JACHVP010000002.1"/>
</dbReference>
<comment type="caution">
    <text evidence="8">The sequence shown here is derived from an EMBL/GenBank/DDBJ whole genome shotgun (WGS) entry which is preliminary data.</text>
</comment>
<keyword evidence="2" id="KW-0805">Transcription regulation</keyword>
<dbReference type="GO" id="GO:0003677">
    <property type="term" value="F:DNA binding"/>
    <property type="evidence" value="ECO:0007669"/>
    <property type="project" value="UniProtKB-KW"/>
</dbReference>
<dbReference type="PANTHER" id="PTHR43214">
    <property type="entry name" value="TWO-COMPONENT RESPONSE REGULATOR"/>
    <property type="match status" value="1"/>
</dbReference>
<dbReference type="GO" id="GO:0000160">
    <property type="term" value="P:phosphorelay signal transduction system"/>
    <property type="evidence" value="ECO:0007669"/>
    <property type="project" value="InterPro"/>
</dbReference>
<dbReference type="InterPro" id="IPR016032">
    <property type="entry name" value="Sig_transdc_resp-reg_C-effctor"/>
</dbReference>
<dbReference type="InterPro" id="IPR000792">
    <property type="entry name" value="Tscrpt_reg_LuxR_C"/>
</dbReference>
<dbReference type="CDD" id="cd17535">
    <property type="entry name" value="REC_NarL-like"/>
    <property type="match status" value="1"/>
</dbReference>
<sequence>MIRIVLADDHPVVREGIRGMLTGYDDIDVVGQAASGPEAVDLVAALHPDLVLMDLRMPGGDGVAATRAITASHPGTRVVVLTTYETDQDILRAIEAGASGYLLKDIAPAELARSVRAAATGETVLATSAASALLGRLRAGGPPAPALSPQEVKVLRLAADGRTNAAIGAELFIGEATVKTYLSRAYEKLGASDRTSAVRRALELGLLGDAPE</sequence>
<evidence type="ECO:0000313" key="9">
    <source>
        <dbReference type="Proteomes" id="UP000538196"/>
    </source>
</evidence>
<keyword evidence="9" id="KW-1185">Reference proteome</keyword>
<evidence type="ECO:0000256" key="2">
    <source>
        <dbReference type="ARBA" id="ARBA00023015"/>
    </source>
</evidence>